<dbReference type="InterPro" id="IPR058625">
    <property type="entry name" value="MdtA-like_BSH"/>
</dbReference>
<dbReference type="AlphaFoldDB" id="A0A1G7GYB0"/>
<evidence type="ECO:0000313" key="5">
    <source>
        <dbReference type="Proteomes" id="UP000182284"/>
    </source>
</evidence>
<evidence type="ECO:0000256" key="1">
    <source>
        <dbReference type="ARBA" id="ARBA00009477"/>
    </source>
</evidence>
<dbReference type="EMBL" id="FNBL01000001">
    <property type="protein sequence ID" value="SDE92919.1"/>
    <property type="molecule type" value="Genomic_DNA"/>
</dbReference>
<dbReference type="NCBIfam" id="TIGR01730">
    <property type="entry name" value="RND_mfp"/>
    <property type="match status" value="1"/>
</dbReference>
<dbReference type="Gene3D" id="2.40.50.100">
    <property type="match status" value="1"/>
</dbReference>
<dbReference type="PANTHER" id="PTHR30469">
    <property type="entry name" value="MULTIDRUG RESISTANCE PROTEIN MDTA"/>
    <property type="match status" value="1"/>
</dbReference>
<dbReference type="Gene3D" id="2.40.420.20">
    <property type="match status" value="1"/>
</dbReference>
<keyword evidence="2" id="KW-0732">Signal</keyword>
<dbReference type="Pfam" id="PF25917">
    <property type="entry name" value="BSH_RND"/>
    <property type="match status" value="1"/>
</dbReference>
<dbReference type="GO" id="GO:1990281">
    <property type="term" value="C:efflux pump complex"/>
    <property type="evidence" value="ECO:0007669"/>
    <property type="project" value="TreeGrafter"/>
</dbReference>
<dbReference type="OrthoDB" id="7914255at2"/>
<evidence type="ECO:0000259" key="3">
    <source>
        <dbReference type="Pfam" id="PF25917"/>
    </source>
</evidence>
<evidence type="ECO:0000313" key="4">
    <source>
        <dbReference type="EMBL" id="SDE92919.1"/>
    </source>
</evidence>
<accession>A0A1G7GYB0</accession>
<comment type="similarity">
    <text evidence="1">Belongs to the membrane fusion protein (MFP) (TC 8.A.1) family.</text>
</comment>
<dbReference type="GO" id="GO:0015562">
    <property type="term" value="F:efflux transmembrane transporter activity"/>
    <property type="evidence" value="ECO:0007669"/>
    <property type="project" value="TreeGrafter"/>
</dbReference>
<name>A0A1G7GYB0_9RHOB</name>
<feature type="chain" id="PRO_5010237932" evidence="2">
    <location>
        <begin position="19"/>
        <end position="328"/>
    </location>
</feature>
<dbReference type="RefSeq" id="WP_083351669.1">
    <property type="nucleotide sequence ID" value="NZ_FNBL01000001.1"/>
</dbReference>
<gene>
    <name evidence="4" type="ORF">SAMN04488117_101762</name>
</gene>
<evidence type="ECO:0000256" key="2">
    <source>
        <dbReference type="SAM" id="SignalP"/>
    </source>
</evidence>
<protein>
    <submittedName>
        <fullName evidence="4">RND family efflux transporter, MFP subunit</fullName>
    </submittedName>
</protein>
<reference evidence="4 5" key="1">
    <citation type="submission" date="2016-10" db="EMBL/GenBank/DDBJ databases">
        <authorList>
            <person name="de Groot N.N."/>
        </authorList>
    </citation>
    <scope>NUCLEOTIDE SEQUENCE [LARGE SCALE GENOMIC DNA]</scope>
    <source>
        <strain evidence="4 5">DSM 27375</strain>
    </source>
</reference>
<dbReference type="SUPFAM" id="SSF111369">
    <property type="entry name" value="HlyD-like secretion proteins"/>
    <property type="match status" value="1"/>
</dbReference>
<dbReference type="Proteomes" id="UP000182284">
    <property type="component" value="Unassembled WGS sequence"/>
</dbReference>
<organism evidence="4 5">
    <name type="scientific">Celeribacter baekdonensis</name>
    <dbReference type="NCBI Taxonomy" id="875171"/>
    <lineage>
        <taxon>Bacteria</taxon>
        <taxon>Pseudomonadati</taxon>
        <taxon>Pseudomonadota</taxon>
        <taxon>Alphaproteobacteria</taxon>
        <taxon>Rhodobacterales</taxon>
        <taxon>Roseobacteraceae</taxon>
        <taxon>Celeribacter</taxon>
    </lineage>
</organism>
<proteinExistence type="inferred from homology"/>
<dbReference type="InterPro" id="IPR006143">
    <property type="entry name" value="RND_pump_MFP"/>
</dbReference>
<dbReference type="PANTHER" id="PTHR30469:SF15">
    <property type="entry name" value="HLYD FAMILY OF SECRETION PROTEINS"/>
    <property type="match status" value="1"/>
</dbReference>
<feature type="signal peptide" evidence="2">
    <location>
        <begin position="1"/>
        <end position="18"/>
    </location>
</feature>
<sequence length="328" mass="34726">MRRTLMLILPLMSGSFLAIDPAFGETLTVTPQAVIEWKPVYAEVETRDRVPARARIGGTISALDVTEGDMVEAGQRVAIIEDTKLLFQIEGIDAQLDAFGSQLEQAQADLDRGQSLSERGVISNQSLQALQTNVNVLESQITSLKSERQVVARQIEEGEVLAPEAGLVLSVPVSKGGVVFAGEEVATIGAGGAFLRLGVSERYADTLKQGDTIEITEAGTATSGTLAKIYPLIEGGRVQADVEVEGLETTFVGRRVQVRLPVGSHDGLLVPETALTQSGGLDFVSVDLPSGPSDRVVVPGNRVETDGIVWVEILSGLTAGDVVVTSHE</sequence>
<dbReference type="Gene3D" id="1.10.287.470">
    <property type="entry name" value="Helix hairpin bin"/>
    <property type="match status" value="1"/>
</dbReference>
<feature type="domain" description="Multidrug resistance protein MdtA-like barrel-sandwich hybrid" evidence="3">
    <location>
        <begin position="50"/>
        <end position="186"/>
    </location>
</feature>